<keyword evidence="2" id="KW-0614">Plasmid</keyword>
<accession>A9VVH5</accession>
<dbReference type="Proteomes" id="UP000002154">
    <property type="component" value="Plasmid pBWB403"/>
</dbReference>
<dbReference type="SUPFAM" id="SSF47413">
    <property type="entry name" value="lambda repressor-like DNA-binding domains"/>
    <property type="match status" value="1"/>
</dbReference>
<dbReference type="InterPro" id="IPR010982">
    <property type="entry name" value="Lambda_DNA-bd_dom_sf"/>
</dbReference>
<dbReference type="RefSeq" id="WP_012260027.1">
    <property type="nucleotide sequence ID" value="NC_010182.1"/>
</dbReference>
<name>A9VVH5_BACMK</name>
<dbReference type="Pfam" id="PF13443">
    <property type="entry name" value="HTH_26"/>
    <property type="match status" value="1"/>
</dbReference>
<evidence type="ECO:0000259" key="1">
    <source>
        <dbReference type="PROSITE" id="PS50943"/>
    </source>
</evidence>
<gene>
    <name evidence="2" type="ordered locus">BcerKBAB4_5295</name>
</gene>
<protein>
    <submittedName>
        <fullName evidence="2">Transcriptional regulator, XRE family</fullName>
    </submittedName>
</protein>
<dbReference type="Gene3D" id="1.10.260.40">
    <property type="entry name" value="lambda repressor-like DNA-binding domains"/>
    <property type="match status" value="1"/>
</dbReference>
<evidence type="ECO:0000313" key="3">
    <source>
        <dbReference type="Proteomes" id="UP000002154"/>
    </source>
</evidence>
<dbReference type="EMBL" id="CP000906">
    <property type="protein sequence ID" value="ABY46790.1"/>
    <property type="molecule type" value="Genomic_DNA"/>
</dbReference>
<organism evidence="2 3">
    <name type="scientific">Bacillus mycoides (strain KBAB4)</name>
    <name type="common">Bacillus weihenstephanensis</name>
    <dbReference type="NCBI Taxonomy" id="315730"/>
    <lineage>
        <taxon>Bacteria</taxon>
        <taxon>Bacillati</taxon>
        <taxon>Bacillota</taxon>
        <taxon>Bacilli</taxon>
        <taxon>Bacillales</taxon>
        <taxon>Bacillaceae</taxon>
        <taxon>Bacillus</taxon>
        <taxon>Bacillus cereus group</taxon>
    </lineage>
</organism>
<dbReference type="GO" id="GO:0003677">
    <property type="term" value="F:DNA binding"/>
    <property type="evidence" value="ECO:0007669"/>
    <property type="project" value="InterPro"/>
</dbReference>
<feature type="domain" description="HTH cro/C1-type" evidence="1">
    <location>
        <begin position="48"/>
        <end position="98"/>
    </location>
</feature>
<dbReference type="AlphaFoldDB" id="A9VVH5"/>
<dbReference type="CDD" id="cd00093">
    <property type="entry name" value="HTH_XRE"/>
    <property type="match status" value="1"/>
</dbReference>
<dbReference type="PROSITE" id="PS50943">
    <property type="entry name" value="HTH_CROC1"/>
    <property type="match status" value="1"/>
</dbReference>
<dbReference type="SMART" id="SM00530">
    <property type="entry name" value="HTH_XRE"/>
    <property type="match status" value="1"/>
</dbReference>
<sequence length="128" mass="14576">MNNKDYVNFDRVTQESDVWQKRKYKGYAPLHRTKTPTGIRIVLGDYLKKIDMSQRSLAELCGLTQPMVNDMCENRTTFLNISHLVRITSVLGITVDDIIQITPIQETAYTESDSIHSVINGKRSGATR</sequence>
<evidence type="ECO:0000313" key="2">
    <source>
        <dbReference type="EMBL" id="ABY46790.1"/>
    </source>
</evidence>
<proteinExistence type="predicted"/>
<dbReference type="HOGENOM" id="CLU_1977051_0_0_9"/>
<dbReference type="KEGG" id="bwe:BcerKBAB4_5295"/>
<geneLocation type="plasmid" evidence="2 3">
    <name>pBWB403</name>
</geneLocation>
<dbReference type="InterPro" id="IPR001387">
    <property type="entry name" value="Cro/C1-type_HTH"/>
</dbReference>
<reference evidence="2 3" key="1">
    <citation type="journal article" date="2008" name="Chem. Biol. Interact.">
        <title>Extending the Bacillus cereus group genomics to putative food-borne pathogens of different toxicity.</title>
        <authorList>
            <person name="Lapidus A."/>
            <person name="Goltsman E."/>
            <person name="Auger S."/>
            <person name="Galleron N."/>
            <person name="Segurens B."/>
            <person name="Dossat C."/>
            <person name="Land M.L."/>
            <person name="Broussolle V."/>
            <person name="Brillard J."/>
            <person name="Guinebretiere M.H."/>
            <person name="Sanchis V."/>
            <person name="Nguen-The C."/>
            <person name="Lereclus D."/>
            <person name="Richardson P."/>
            <person name="Wincker P."/>
            <person name="Weissenbach J."/>
            <person name="Ehrlich S.D."/>
            <person name="Sorokin A."/>
        </authorList>
    </citation>
    <scope>NUCLEOTIDE SEQUENCE [LARGE SCALE GENOMIC DNA]</scope>
    <source>
        <strain evidence="3">KBAB4</strain>
        <plasmid evidence="2 3">pBWB403</plasmid>
    </source>
</reference>